<evidence type="ECO:0000256" key="1">
    <source>
        <dbReference type="ARBA" id="ARBA00023002"/>
    </source>
</evidence>
<evidence type="ECO:0000259" key="3">
    <source>
        <dbReference type="Pfam" id="PF00248"/>
    </source>
</evidence>
<evidence type="ECO:0000256" key="2">
    <source>
        <dbReference type="SAM" id="MobiDB-lite"/>
    </source>
</evidence>
<keyword evidence="1" id="KW-0560">Oxidoreductase</keyword>
<keyword evidence="5" id="KW-1185">Reference proteome</keyword>
<dbReference type="OrthoDB" id="9768793at2"/>
<dbReference type="InterPro" id="IPR036812">
    <property type="entry name" value="NAD(P)_OxRdtase_dom_sf"/>
</dbReference>
<dbReference type="PANTHER" id="PTHR43625:SF40">
    <property type="entry name" value="ALDO-KETO REDUCTASE YAKC [NADP(+)]"/>
    <property type="match status" value="1"/>
</dbReference>
<dbReference type="InterPro" id="IPR023210">
    <property type="entry name" value="NADP_OxRdtase_dom"/>
</dbReference>
<dbReference type="AlphaFoldDB" id="A0A387BLA2"/>
<evidence type="ECO:0000313" key="4">
    <source>
        <dbReference type="EMBL" id="AYF99290.1"/>
    </source>
</evidence>
<dbReference type="SUPFAM" id="SSF51430">
    <property type="entry name" value="NAD(P)-linked oxidoreductase"/>
    <property type="match status" value="1"/>
</dbReference>
<name>A0A387BLA2_9MICO</name>
<feature type="region of interest" description="Disordered" evidence="2">
    <location>
        <begin position="305"/>
        <end position="326"/>
    </location>
</feature>
<dbReference type="GO" id="GO:0005737">
    <property type="term" value="C:cytoplasm"/>
    <property type="evidence" value="ECO:0007669"/>
    <property type="project" value="TreeGrafter"/>
</dbReference>
<dbReference type="InterPro" id="IPR050791">
    <property type="entry name" value="Aldo-Keto_reductase"/>
</dbReference>
<dbReference type="PANTHER" id="PTHR43625">
    <property type="entry name" value="AFLATOXIN B1 ALDEHYDE REDUCTASE"/>
    <property type="match status" value="1"/>
</dbReference>
<organism evidence="4 5">
    <name type="scientific">Protaetiibacter intestinalis</name>
    <dbReference type="NCBI Taxonomy" id="2419774"/>
    <lineage>
        <taxon>Bacteria</taxon>
        <taxon>Bacillati</taxon>
        <taxon>Actinomycetota</taxon>
        <taxon>Actinomycetes</taxon>
        <taxon>Micrococcales</taxon>
        <taxon>Microbacteriaceae</taxon>
        <taxon>Protaetiibacter</taxon>
    </lineage>
</organism>
<accession>A0A387BLA2</accession>
<dbReference type="Pfam" id="PF00248">
    <property type="entry name" value="Aldo_ket_red"/>
    <property type="match status" value="1"/>
</dbReference>
<sequence length="326" mass="35872">MGMSQFYGTAEDAVSLRTIRQAIDLGVDFFDTSDFYGASSSEIGAPVPGFGHNESLLGRALDRRRDEVVVATKFSARPTGDGTSLFDGRPEYVSSAIEASLRRLRTDYIDVYYYHRLDPTVPIEDTVGAMAELVATGKARAIGLSEIDADTLRRAVAVHPIAVLQSEYSLWERSIETEVIAAARQHDVTLVPYSPLGRGMLAGAFGPTTVFDRSDFRSTLPRFQGEHMARNLALVEDLSRFARERDATPGQVALAWLLAQPHDIVPIPGSRSLPRITENLAASAVRLSADDIAMLSTMFDPARISGERYGTRHPRRENEQSKARNE</sequence>
<dbReference type="Gene3D" id="3.20.20.100">
    <property type="entry name" value="NADP-dependent oxidoreductase domain"/>
    <property type="match status" value="1"/>
</dbReference>
<protein>
    <submittedName>
        <fullName evidence="4">Aldo/keto reductase</fullName>
    </submittedName>
</protein>
<gene>
    <name evidence="4" type="ORF">D7I47_14195</name>
</gene>
<reference evidence="5" key="1">
    <citation type="submission" date="2018-09" db="EMBL/GenBank/DDBJ databases">
        <title>Genome sequencing of strain 2DFWR-13.</title>
        <authorList>
            <person name="Heo J."/>
            <person name="Kim S.-J."/>
            <person name="Kwon S.-W."/>
        </authorList>
    </citation>
    <scope>NUCLEOTIDE SEQUENCE [LARGE SCALE GENOMIC DNA]</scope>
    <source>
        <strain evidence="5">2DFWR-13</strain>
    </source>
</reference>
<dbReference type="Proteomes" id="UP000278886">
    <property type="component" value="Chromosome"/>
</dbReference>
<evidence type="ECO:0000313" key="5">
    <source>
        <dbReference type="Proteomes" id="UP000278886"/>
    </source>
</evidence>
<dbReference type="EMBL" id="CP032630">
    <property type="protein sequence ID" value="AYF99290.1"/>
    <property type="molecule type" value="Genomic_DNA"/>
</dbReference>
<dbReference type="KEGG" id="lyd:D7I47_14195"/>
<feature type="domain" description="NADP-dependent oxidoreductase" evidence="3">
    <location>
        <begin position="2"/>
        <end position="295"/>
    </location>
</feature>
<proteinExistence type="predicted"/>
<dbReference type="GO" id="GO:0016491">
    <property type="term" value="F:oxidoreductase activity"/>
    <property type="evidence" value="ECO:0007669"/>
    <property type="project" value="UniProtKB-KW"/>
</dbReference>